<dbReference type="InterPro" id="IPR001139">
    <property type="entry name" value="Glyco_hydro_30"/>
</dbReference>
<dbReference type="PROSITE" id="PS51766">
    <property type="entry name" value="DOCKERIN"/>
    <property type="match status" value="1"/>
</dbReference>
<dbReference type="InterPro" id="IPR018247">
    <property type="entry name" value="EF_Hand_1_Ca_BS"/>
</dbReference>
<dbReference type="Gene3D" id="2.60.40.1180">
    <property type="entry name" value="Golgi alpha-mannosidase II"/>
    <property type="match status" value="1"/>
</dbReference>
<dbReference type="CDD" id="cd08547">
    <property type="entry name" value="Type_II_cohesin"/>
    <property type="match status" value="1"/>
</dbReference>
<dbReference type="Gene3D" id="1.10.1330.10">
    <property type="entry name" value="Dockerin domain"/>
    <property type="match status" value="1"/>
</dbReference>
<dbReference type="InterPro" id="IPR008965">
    <property type="entry name" value="CBM2/CBM3_carb-bd_dom_sf"/>
</dbReference>
<dbReference type="Pfam" id="PF02055">
    <property type="entry name" value="Glyco_hydro_30"/>
    <property type="match status" value="1"/>
</dbReference>
<name>A0ABU9DDZ2_9BACL</name>
<dbReference type="SUPFAM" id="SSF51445">
    <property type="entry name" value="(Trans)glycosidases"/>
    <property type="match status" value="1"/>
</dbReference>
<dbReference type="InterPro" id="IPR033452">
    <property type="entry name" value="GH30_C"/>
</dbReference>
<keyword evidence="7" id="KW-1185">Reference proteome</keyword>
<evidence type="ECO:0000256" key="2">
    <source>
        <dbReference type="ARBA" id="ARBA00022729"/>
    </source>
</evidence>
<evidence type="ECO:0000256" key="4">
    <source>
        <dbReference type="RuleBase" id="RU361188"/>
    </source>
</evidence>
<dbReference type="PANTHER" id="PTHR11069:SF23">
    <property type="entry name" value="LYSOSOMAL ACID GLUCOSYLCERAMIDASE"/>
    <property type="match status" value="1"/>
</dbReference>
<dbReference type="Gene3D" id="1.20.1270.90">
    <property type="entry name" value="AF1782-like"/>
    <property type="match status" value="1"/>
</dbReference>
<proteinExistence type="inferred from homology"/>
<evidence type="ECO:0000256" key="3">
    <source>
        <dbReference type="ARBA" id="ARBA00022801"/>
    </source>
</evidence>
<dbReference type="Proteomes" id="UP001469365">
    <property type="component" value="Unassembled WGS sequence"/>
</dbReference>
<dbReference type="InterPro" id="IPR033453">
    <property type="entry name" value="Glyco_hydro_30_TIM-barrel"/>
</dbReference>
<keyword evidence="3 4" id="KW-0378">Hydrolase</keyword>
<dbReference type="InterPro" id="IPR002102">
    <property type="entry name" value="Cohesin_dom"/>
</dbReference>
<evidence type="ECO:0000313" key="7">
    <source>
        <dbReference type="Proteomes" id="UP001469365"/>
    </source>
</evidence>
<comment type="caution">
    <text evidence="6">The sequence shown here is derived from an EMBL/GenBank/DDBJ whole genome shotgun (WGS) entry which is preliminary data.</text>
</comment>
<dbReference type="InterPro" id="IPR002105">
    <property type="entry name" value="Dockerin_1_rpt"/>
</dbReference>
<dbReference type="EMBL" id="JBBPCC010000002">
    <property type="protein sequence ID" value="MEK8127084.1"/>
    <property type="molecule type" value="Genomic_DNA"/>
</dbReference>
<dbReference type="InterPro" id="IPR036439">
    <property type="entry name" value="Dockerin_dom_sf"/>
</dbReference>
<sequence length="779" mass="85281">MSLALLLGSVPVSAATPEKVIPVLGSYSSGTNIQWAPLSTVNFEKDTGATATVNISVDPSTRYQEYQGLGVSIDETSVSNLWKLSKQAREEAIKKMVDPKDGAGIGLFRITIGSPDTIEHLPFWSYSELPEGVKDDFDLKYFSIQKDIDYHIIETIKLIQSYNPNAQFFASAWSAPAWMTTTNTFTGYVLPKPGKPNENYQASKLRDDCINVFARYYAKFIQAYGEHGINISAITLLNEPGMDVVYPAMDISIEQQQKLSLEIKKVFAENGLDTELWVHDFNFWDWKDPNSTETKNYYRIYEDSADGKIKGKDVLNATDGIAFHPYWGNASVMKDAALEFKGKGIHLTESGSFSSSTIIDFFNQYMNSFTGWTPVTDQNGGTLHWTDARNNNIDWTKVNPSWKNRMLVTNHSTGVASFTSDFYTWGQFGRYLEQGTAKHSGAVRVDSTPGTQSSVSHVTFQNPDGEIVMVIRNSNSASRTVKVSLKDKSFVQTLPGSSTSTLRWYLEDATKGSAVLDGPVNAVAGGTFSLNFGLDGVAKDVLAHDVTVQYDANAVKFVGFDEPPLKENYSVLEHKDDGKGKLRFVSVNLGVKDTKDLLVGLKFAALQTGTANFTVQAQIASDHEEYPVKSASHKVSIKTGVDLTALQALIQQAQTKHDGAVEGTQSGQYPEGSKAVLQTAINKAKAVAANPGTTQQQAQQAITELNAALQTFLQSVRTGTPGDVNGDDQFTIGDLAIVAAAYGKTSQDPDWDTYKKADVNNDGKVDILDLAFVARLILQ</sequence>
<dbReference type="Pfam" id="PF00963">
    <property type="entry name" value="Cohesin"/>
    <property type="match status" value="1"/>
</dbReference>
<dbReference type="SUPFAM" id="SSF51011">
    <property type="entry name" value="Glycosyl hydrolase domain"/>
    <property type="match status" value="1"/>
</dbReference>
<evidence type="ECO:0000256" key="1">
    <source>
        <dbReference type="ARBA" id="ARBA00005382"/>
    </source>
</evidence>
<dbReference type="PANTHER" id="PTHR11069">
    <property type="entry name" value="GLUCOSYLCERAMIDASE"/>
    <property type="match status" value="1"/>
</dbReference>
<organism evidence="6 7">
    <name type="scientific">Paenibacillus filicis</name>
    <dbReference type="NCBI Taxonomy" id="669464"/>
    <lineage>
        <taxon>Bacteria</taxon>
        <taxon>Bacillati</taxon>
        <taxon>Bacillota</taxon>
        <taxon>Bacilli</taxon>
        <taxon>Bacillales</taxon>
        <taxon>Paenibacillaceae</taxon>
        <taxon>Paenibacillus</taxon>
    </lineage>
</organism>
<dbReference type="Pfam" id="PF17189">
    <property type="entry name" value="Glyco_hydro_30C"/>
    <property type="match status" value="1"/>
</dbReference>
<reference evidence="6 7" key="1">
    <citation type="submission" date="2024-04" db="EMBL/GenBank/DDBJ databases">
        <title>draft genome sequnece of Paenibacillus filicis.</title>
        <authorList>
            <person name="Kim D.-U."/>
        </authorList>
    </citation>
    <scope>NUCLEOTIDE SEQUENCE [LARGE SCALE GENOMIC DNA]</scope>
    <source>
        <strain evidence="6 7">KACC14197</strain>
    </source>
</reference>
<dbReference type="InterPro" id="IPR013780">
    <property type="entry name" value="Glyco_hydro_b"/>
</dbReference>
<dbReference type="SUPFAM" id="SSF63446">
    <property type="entry name" value="Type I dockerin domain"/>
    <property type="match status" value="1"/>
</dbReference>
<dbReference type="Pfam" id="PF00404">
    <property type="entry name" value="Dockerin_1"/>
    <property type="match status" value="1"/>
</dbReference>
<feature type="domain" description="Dockerin" evidence="5">
    <location>
        <begin position="717"/>
        <end position="779"/>
    </location>
</feature>
<dbReference type="InterPro" id="IPR017853">
    <property type="entry name" value="GH"/>
</dbReference>
<evidence type="ECO:0000313" key="6">
    <source>
        <dbReference type="EMBL" id="MEK8127084.1"/>
    </source>
</evidence>
<dbReference type="Pfam" id="PF07554">
    <property type="entry name" value="FIVAR"/>
    <property type="match status" value="1"/>
</dbReference>
<keyword evidence="2" id="KW-0732">Signal</keyword>
<protein>
    <submittedName>
        <fullName evidence="6">Glycoside hydrolase family 30 beta sandwich domain-containing protein</fullName>
    </submittedName>
</protein>
<dbReference type="Gene3D" id="2.60.40.680">
    <property type="match status" value="1"/>
</dbReference>
<dbReference type="Gene3D" id="3.20.20.80">
    <property type="entry name" value="Glycosidases"/>
    <property type="match status" value="1"/>
</dbReference>
<dbReference type="SUPFAM" id="SSF49384">
    <property type="entry name" value="Carbohydrate-binding domain"/>
    <property type="match status" value="1"/>
</dbReference>
<gene>
    <name evidence="6" type="ORF">WMW72_04075</name>
</gene>
<dbReference type="GO" id="GO:0016787">
    <property type="term" value="F:hydrolase activity"/>
    <property type="evidence" value="ECO:0007669"/>
    <property type="project" value="UniProtKB-KW"/>
</dbReference>
<dbReference type="RefSeq" id="WP_341414144.1">
    <property type="nucleotide sequence ID" value="NZ_JBBPCC010000002.1"/>
</dbReference>
<evidence type="ECO:0000259" key="5">
    <source>
        <dbReference type="PROSITE" id="PS51766"/>
    </source>
</evidence>
<comment type="similarity">
    <text evidence="1 4">Belongs to the glycosyl hydrolase 30 family.</text>
</comment>
<accession>A0ABU9DDZ2</accession>
<dbReference type="PROSITE" id="PS00018">
    <property type="entry name" value="EF_HAND_1"/>
    <property type="match status" value="1"/>
</dbReference>
<keyword evidence="4" id="KW-0326">Glycosidase</keyword>
<dbReference type="CDD" id="cd14254">
    <property type="entry name" value="Dockerin_II"/>
    <property type="match status" value="1"/>
</dbReference>
<dbReference type="InterPro" id="IPR016134">
    <property type="entry name" value="Dockerin_dom"/>
</dbReference>